<protein>
    <submittedName>
        <fullName evidence="1">Uncharacterized protein</fullName>
    </submittedName>
</protein>
<proteinExistence type="predicted"/>
<sequence length="35" mass="4045">MRRWLITTVATALVGMIVKKLTSGDDEKTRKGRRR</sequence>
<accession>U1LM47</accession>
<keyword evidence="2" id="KW-1185">Reference proteome</keyword>
<evidence type="ECO:0000313" key="1">
    <source>
        <dbReference type="EMBL" id="ERG62997.1"/>
    </source>
</evidence>
<gene>
    <name evidence="1" type="ORF">L332_00780</name>
</gene>
<dbReference type="EMBL" id="ASHR01000043">
    <property type="protein sequence ID" value="ERG62997.1"/>
    <property type="molecule type" value="Genomic_DNA"/>
</dbReference>
<comment type="caution">
    <text evidence="1">The sequence shown here is derived from an EMBL/GenBank/DDBJ whole genome shotgun (WGS) entry which is preliminary data.</text>
</comment>
<reference evidence="1 2" key="1">
    <citation type="journal article" date="2013" name="Genome Announc.">
        <title>First draft genome sequence from a member of the genus agrococcus, isolated from modern microbialites.</title>
        <authorList>
            <person name="White R.A.III."/>
            <person name="Grassa C.J."/>
            <person name="Suttle C.A."/>
        </authorList>
    </citation>
    <scope>NUCLEOTIDE SEQUENCE [LARGE SCALE GENOMIC DNA]</scope>
    <source>
        <strain evidence="1 2">RW1</strain>
    </source>
</reference>
<organism evidence="1 2">
    <name type="scientific">Agrococcus pavilionensis RW1</name>
    <dbReference type="NCBI Taxonomy" id="1330458"/>
    <lineage>
        <taxon>Bacteria</taxon>
        <taxon>Bacillati</taxon>
        <taxon>Actinomycetota</taxon>
        <taxon>Actinomycetes</taxon>
        <taxon>Micrococcales</taxon>
        <taxon>Microbacteriaceae</taxon>
        <taxon>Agrococcus</taxon>
    </lineage>
</organism>
<evidence type="ECO:0000313" key="2">
    <source>
        <dbReference type="Proteomes" id="UP000016462"/>
    </source>
</evidence>
<dbReference type="Proteomes" id="UP000016462">
    <property type="component" value="Unassembled WGS sequence"/>
</dbReference>
<name>U1LM47_9MICO</name>
<dbReference type="AlphaFoldDB" id="U1LM47"/>